<dbReference type="Pfam" id="PF04321">
    <property type="entry name" value="RmlD_sub_bind"/>
    <property type="match status" value="1"/>
</dbReference>
<feature type="domain" description="RmlD-like substrate binding" evidence="3">
    <location>
        <begin position="4"/>
        <end position="281"/>
    </location>
</feature>
<name>A0AAX2ZSQ7_9MYCO</name>
<gene>
    <name evidence="4" type="primary">rfbD</name>
    <name evidence="4" type="ORF">H5U98_21870</name>
</gene>
<evidence type="ECO:0000313" key="5">
    <source>
        <dbReference type="Proteomes" id="UP001162885"/>
    </source>
</evidence>
<comment type="function">
    <text evidence="2">Catalyzes the reduction of dTDP-6-deoxy-L-lyxo-4-hexulose to yield dTDP-L-rhamnose.</text>
</comment>
<dbReference type="AlphaFoldDB" id="A0AAX2ZSQ7"/>
<evidence type="ECO:0000256" key="2">
    <source>
        <dbReference type="RuleBase" id="RU364082"/>
    </source>
</evidence>
<comment type="pathway">
    <text evidence="2">Carbohydrate biosynthesis; dTDP-L-rhamnose biosynthesis.</text>
</comment>
<evidence type="ECO:0000256" key="1">
    <source>
        <dbReference type="ARBA" id="ARBA00010944"/>
    </source>
</evidence>
<dbReference type="GO" id="GO:0005829">
    <property type="term" value="C:cytosol"/>
    <property type="evidence" value="ECO:0007669"/>
    <property type="project" value="TreeGrafter"/>
</dbReference>
<protein>
    <recommendedName>
        <fullName evidence="2">dTDP-4-dehydrorhamnose reductase</fullName>
        <ecNumber evidence="2">1.1.1.133</ecNumber>
    </recommendedName>
</protein>
<accession>A0AAX2ZSQ7</accession>
<reference evidence="4 5" key="1">
    <citation type="journal article" date="2022" name="BMC Genomics">
        <title>Comparative genome analysis of mycobacteria focusing on tRNA and non-coding RNA.</title>
        <authorList>
            <person name="Behra P.R.K."/>
            <person name="Pettersson B.M.F."/>
            <person name="Ramesh M."/>
            <person name="Das S."/>
            <person name="Dasgupta S."/>
            <person name="Kirsebom L.A."/>
        </authorList>
    </citation>
    <scope>NUCLEOTIDE SEQUENCE [LARGE SCALE GENOMIC DNA]</scope>
    <source>
        <strain evidence="4 5">DSM 44677</strain>
    </source>
</reference>
<evidence type="ECO:0000259" key="3">
    <source>
        <dbReference type="Pfam" id="PF04321"/>
    </source>
</evidence>
<dbReference type="PANTHER" id="PTHR10491">
    <property type="entry name" value="DTDP-4-DEHYDRORHAMNOSE REDUCTASE"/>
    <property type="match status" value="1"/>
</dbReference>
<keyword evidence="2 4" id="KW-0560">Oxidoreductase</keyword>
<dbReference type="Proteomes" id="UP001162885">
    <property type="component" value="Chromosome"/>
</dbReference>
<dbReference type="EC" id="1.1.1.133" evidence="2"/>
<dbReference type="EMBL" id="CP060016">
    <property type="protein sequence ID" value="UNB98186.1"/>
    <property type="molecule type" value="Genomic_DNA"/>
</dbReference>
<evidence type="ECO:0000313" key="4">
    <source>
        <dbReference type="EMBL" id="UNB98186.1"/>
    </source>
</evidence>
<dbReference type="NCBIfam" id="TIGR01214">
    <property type="entry name" value="rmlD"/>
    <property type="match status" value="1"/>
</dbReference>
<dbReference type="RefSeq" id="WP_077743493.1">
    <property type="nucleotide sequence ID" value="NZ_AP022579.1"/>
</dbReference>
<dbReference type="SUPFAM" id="SSF51735">
    <property type="entry name" value="NAD(P)-binding Rossmann-fold domains"/>
    <property type="match status" value="1"/>
</dbReference>
<dbReference type="PANTHER" id="PTHR10491:SF4">
    <property type="entry name" value="METHIONINE ADENOSYLTRANSFERASE 2 SUBUNIT BETA"/>
    <property type="match status" value="1"/>
</dbReference>
<dbReference type="Gene3D" id="3.40.50.720">
    <property type="entry name" value="NAD(P)-binding Rossmann-like Domain"/>
    <property type="match status" value="1"/>
</dbReference>
<dbReference type="Gene3D" id="3.90.25.10">
    <property type="entry name" value="UDP-galactose 4-epimerase, domain 1"/>
    <property type="match status" value="1"/>
</dbReference>
<organism evidence="4 5">
    <name type="scientific">Mycolicibacterium boenickei</name>
    <dbReference type="NCBI Taxonomy" id="146017"/>
    <lineage>
        <taxon>Bacteria</taxon>
        <taxon>Bacillati</taxon>
        <taxon>Actinomycetota</taxon>
        <taxon>Actinomycetes</taxon>
        <taxon>Mycobacteriales</taxon>
        <taxon>Mycobacteriaceae</taxon>
        <taxon>Mycolicibacterium</taxon>
    </lineage>
</organism>
<dbReference type="InterPro" id="IPR005913">
    <property type="entry name" value="dTDP_dehydrorham_reduct"/>
</dbReference>
<sequence length="294" mass="30567">MAQRIVITGAGGMVGRVLADQGRGEGRDVLALTSAECDITDVGAVRQHIEPGDVVINCAAYTQVDAAETDQDRAYAVNATGPGNLATVCAHAGADLVHISTDYVFGAAAQRRTPYEVDDETGPVNVYGQSKLAGEHAVLAAKPDAYVVRTAWVYRGGDGADFVATMRRLAAGDGPVDVVADQIGSPTYTGDLVSALLQIADGGVRPGVLHAVNAGPASRFDQARETFAAIGADPQRVRPVDSGHHRRPAPRPAYTVLSARRSAEAGLTPLRDWREALVAAVGKESPSGPLPSTP</sequence>
<dbReference type="InterPro" id="IPR036291">
    <property type="entry name" value="NAD(P)-bd_dom_sf"/>
</dbReference>
<dbReference type="GO" id="GO:0008831">
    <property type="term" value="F:dTDP-4-dehydrorhamnose reductase activity"/>
    <property type="evidence" value="ECO:0007669"/>
    <property type="project" value="UniProtKB-EC"/>
</dbReference>
<proteinExistence type="inferred from homology"/>
<keyword evidence="2" id="KW-0521">NADP</keyword>
<dbReference type="InterPro" id="IPR029903">
    <property type="entry name" value="RmlD-like-bd"/>
</dbReference>
<dbReference type="CDD" id="cd05254">
    <property type="entry name" value="dTDP_HR_like_SDR_e"/>
    <property type="match status" value="1"/>
</dbReference>
<comment type="similarity">
    <text evidence="1 2">Belongs to the dTDP-4-dehydrorhamnose reductase family.</text>
</comment>
<dbReference type="GO" id="GO:0019305">
    <property type="term" value="P:dTDP-rhamnose biosynthetic process"/>
    <property type="evidence" value="ECO:0007669"/>
    <property type="project" value="TreeGrafter"/>
</dbReference>